<dbReference type="OrthoDB" id="9760084at2"/>
<evidence type="ECO:0000256" key="6">
    <source>
        <dbReference type="SAM" id="MobiDB-lite"/>
    </source>
</evidence>
<feature type="compositionally biased region" description="Pro residues" evidence="6">
    <location>
        <begin position="705"/>
        <end position="715"/>
    </location>
</feature>
<dbReference type="InterPro" id="IPR029055">
    <property type="entry name" value="Ntn_hydrolases_N"/>
</dbReference>
<dbReference type="PANTHER" id="PTHR34218:SF4">
    <property type="entry name" value="ACYL-HOMOSERINE LACTONE ACYLASE QUIP"/>
    <property type="match status" value="1"/>
</dbReference>
<dbReference type="STRING" id="582672.SAMN05216360_11356"/>
<keyword evidence="3" id="KW-0865">Zymogen</keyword>
<feature type="region of interest" description="Disordered" evidence="6">
    <location>
        <begin position="244"/>
        <end position="265"/>
    </location>
</feature>
<keyword evidence="5" id="KW-0106">Calcium</keyword>
<keyword evidence="2" id="KW-0378">Hydrolase</keyword>
<gene>
    <name evidence="7" type="ORF">SAMN05216360_11356</name>
</gene>
<dbReference type="Gene3D" id="3.60.20.10">
    <property type="entry name" value="Glutamine Phosphoribosylpyrophosphate, subunit 1, domain 1"/>
    <property type="match status" value="2"/>
</dbReference>
<name>A0A1H0FRF3_9HYPH</name>
<dbReference type="EMBL" id="FNHS01000013">
    <property type="protein sequence ID" value="SDN97121.1"/>
    <property type="molecule type" value="Genomic_DNA"/>
</dbReference>
<reference evidence="8" key="1">
    <citation type="submission" date="2016-10" db="EMBL/GenBank/DDBJ databases">
        <authorList>
            <person name="Varghese N."/>
            <person name="Submissions S."/>
        </authorList>
    </citation>
    <scope>NUCLEOTIDE SEQUENCE [LARGE SCALE GENOMIC DNA]</scope>
    <source>
        <strain evidence="8">BL47</strain>
    </source>
</reference>
<dbReference type="AlphaFoldDB" id="A0A1H0FRF3"/>
<feature type="region of interest" description="Disordered" evidence="6">
    <location>
        <begin position="680"/>
        <end position="731"/>
    </location>
</feature>
<feature type="binding site" evidence="5">
    <location>
        <position position="328"/>
    </location>
    <ligand>
        <name>Ca(2+)</name>
        <dbReference type="ChEBI" id="CHEBI:29108"/>
    </ligand>
</feature>
<dbReference type="InterPro" id="IPR043147">
    <property type="entry name" value="Penicillin_amidase_A-knob"/>
</dbReference>
<dbReference type="RefSeq" id="WP_091719034.1">
    <property type="nucleotide sequence ID" value="NZ_FNHS01000013.1"/>
</dbReference>
<dbReference type="SUPFAM" id="SSF56235">
    <property type="entry name" value="N-terminal nucleophile aminohydrolases (Ntn hydrolases)"/>
    <property type="match status" value="1"/>
</dbReference>
<feature type="compositionally biased region" description="Basic and acidic residues" evidence="6">
    <location>
        <begin position="716"/>
        <end position="731"/>
    </location>
</feature>
<keyword evidence="8" id="KW-1185">Reference proteome</keyword>
<dbReference type="CDD" id="cd03747">
    <property type="entry name" value="Ntn_PGA_like"/>
    <property type="match status" value="1"/>
</dbReference>
<evidence type="ECO:0000313" key="7">
    <source>
        <dbReference type="EMBL" id="SDN97121.1"/>
    </source>
</evidence>
<dbReference type="Gene3D" id="2.30.120.10">
    <property type="match status" value="1"/>
</dbReference>
<organism evidence="7 8">
    <name type="scientific">Methylobacterium phyllostachyos</name>
    <dbReference type="NCBI Taxonomy" id="582672"/>
    <lineage>
        <taxon>Bacteria</taxon>
        <taxon>Pseudomonadati</taxon>
        <taxon>Pseudomonadota</taxon>
        <taxon>Alphaproteobacteria</taxon>
        <taxon>Hyphomicrobiales</taxon>
        <taxon>Methylobacteriaceae</taxon>
        <taxon>Methylobacterium</taxon>
    </lineage>
</organism>
<proteinExistence type="inferred from homology"/>
<dbReference type="Gene3D" id="1.10.1400.10">
    <property type="match status" value="1"/>
</dbReference>
<feature type="binding site" evidence="5">
    <location>
        <position position="157"/>
    </location>
    <ligand>
        <name>Ca(2+)</name>
        <dbReference type="ChEBI" id="CHEBI:29108"/>
    </ligand>
</feature>
<dbReference type="InterPro" id="IPR023343">
    <property type="entry name" value="Penicillin_amidase_dom1"/>
</dbReference>
<evidence type="ECO:0000256" key="2">
    <source>
        <dbReference type="ARBA" id="ARBA00022801"/>
    </source>
</evidence>
<comment type="cofactor">
    <cofactor evidence="5">
        <name>Ca(2+)</name>
        <dbReference type="ChEBI" id="CHEBI:29108"/>
    </cofactor>
    <text evidence="5">Binds 1 Ca(2+) ion per dimer.</text>
</comment>
<sequence length="853" mass="92125">MSGATYALPGLEGPAEIRVDRWGLAHIRAGSTLDAFRAQGFNAARDRLWQLDLWRKRGLGLLAADFGPGYLAQDRAARLFLYRGDLAAEWAAYGPQDTQAIVTAFVDGLNAYVALTEARPELRPPEFALTDTRPARWQPDDVVRIRSHGLVRNVLSEVARARVLARAESREAGLTADDLRKRISPPHEPVVPDGLDAADWPDDLLDAFRLATATVGFPPERLAATRDAAWAWSKVDAHGAVTRRARAAPKEPAEGSNNWVVGPSRTDTGRPILASDPHRVYLQPSLRYAVHLTAPGLDVIGAGEPALPGISIGHNGHAAFSLTIAPMDQEDLFVCETDPANSDRYRYGEGWEPIERVVEKIPVRGGADETVVLGFTRHGPVIREVAGRAFALRTVWSEPGAAAYLGSLAYLDATTPEAFGEALRHWSAPSVNQLYADATGRIAWFMAGKAPVRPAHDGLLPVPGDGRYDWAGFHDPGSLPRSLDPEVGWLATANEMNLPPDFPAESRKVGFEWAEPWRVRRIRAVLGGQTRHSLDDSRALQGDAFSEPALRLTELVRAMPAASDPDLASAQALMASFDGTLAPDSAAATLIEVFWVHHLRPALLKALVPDAATRRLLPPGDTQSLIERLEAGLDSATRNALLVDALGAAFRDCLERMGADPMGRLVPDVTASVEQQRPAAEALFPSPLRGGARSGGGVDGTAPLDPAPPPPPAPPHKGEERAPRLGDHESPEGWSWGRLHHALFAHPLTDLRPDRAWDVGPLPVGGSAASVMHAEYRTDTFRLTHGASFRMIVDVGDWDRSVFINVPGQSGNPGSPHYADLAPIWGRQDHVPMLYGREAVDAATETIITLSPA</sequence>
<dbReference type="GO" id="GO:0017000">
    <property type="term" value="P:antibiotic biosynthetic process"/>
    <property type="evidence" value="ECO:0007669"/>
    <property type="project" value="InterPro"/>
</dbReference>
<evidence type="ECO:0000256" key="5">
    <source>
        <dbReference type="PIRSR" id="PIRSR001227-2"/>
    </source>
</evidence>
<feature type="binding site" evidence="5">
    <location>
        <position position="331"/>
    </location>
    <ligand>
        <name>Ca(2+)</name>
        <dbReference type="ChEBI" id="CHEBI:29108"/>
    </ligand>
</feature>
<dbReference type="PANTHER" id="PTHR34218">
    <property type="entry name" value="PEPTIDASE S45 PENICILLIN AMIDASE"/>
    <property type="match status" value="1"/>
</dbReference>
<evidence type="ECO:0000256" key="1">
    <source>
        <dbReference type="ARBA" id="ARBA00006586"/>
    </source>
</evidence>
<comment type="similarity">
    <text evidence="1">Belongs to the peptidase S45 family.</text>
</comment>
<dbReference type="InterPro" id="IPR002692">
    <property type="entry name" value="S45"/>
</dbReference>
<dbReference type="InterPro" id="IPR014395">
    <property type="entry name" value="Pen/GL7ACA/AHL_acylase"/>
</dbReference>
<dbReference type="InterPro" id="IPR043146">
    <property type="entry name" value="Penicillin_amidase_N_B-knob"/>
</dbReference>
<dbReference type="GO" id="GO:0046872">
    <property type="term" value="F:metal ion binding"/>
    <property type="evidence" value="ECO:0007669"/>
    <property type="project" value="UniProtKB-KW"/>
</dbReference>
<evidence type="ECO:0000313" key="8">
    <source>
        <dbReference type="Proteomes" id="UP000198704"/>
    </source>
</evidence>
<dbReference type="PIRSF" id="PIRSF001227">
    <property type="entry name" value="Pen_acylase"/>
    <property type="match status" value="1"/>
</dbReference>
<accession>A0A1H0FRF3</accession>
<dbReference type="GO" id="GO:0016811">
    <property type="term" value="F:hydrolase activity, acting on carbon-nitrogen (but not peptide) bonds, in linear amides"/>
    <property type="evidence" value="ECO:0007669"/>
    <property type="project" value="InterPro"/>
</dbReference>
<dbReference type="Proteomes" id="UP000198704">
    <property type="component" value="Unassembled WGS sequence"/>
</dbReference>
<feature type="active site" description="Nucleophile" evidence="4">
    <location>
        <position position="256"/>
    </location>
</feature>
<evidence type="ECO:0000256" key="4">
    <source>
        <dbReference type="PIRSR" id="PIRSR001227-1"/>
    </source>
</evidence>
<dbReference type="Gene3D" id="1.10.439.10">
    <property type="entry name" value="Penicillin Amidohydrolase, domain 1"/>
    <property type="match status" value="1"/>
</dbReference>
<evidence type="ECO:0000256" key="3">
    <source>
        <dbReference type="ARBA" id="ARBA00023145"/>
    </source>
</evidence>
<keyword evidence="5" id="KW-0479">Metal-binding</keyword>
<protein>
    <submittedName>
        <fullName evidence="7">Penicillin amidase</fullName>
    </submittedName>
</protein>
<dbReference type="Pfam" id="PF01804">
    <property type="entry name" value="Penicil_amidase"/>
    <property type="match status" value="1"/>
</dbReference>